<protein>
    <submittedName>
        <fullName evidence="1">Uncharacterized protein</fullName>
    </submittedName>
</protein>
<feature type="non-terminal residue" evidence="1">
    <location>
        <position position="1"/>
    </location>
</feature>
<accession>A0A0B7BDD7</accession>
<reference evidence="1" key="1">
    <citation type="submission" date="2014-12" db="EMBL/GenBank/DDBJ databases">
        <title>Insight into the proteome of Arion vulgaris.</title>
        <authorList>
            <person name="Aradska J."/>
            <person name="Bulat T."/>
            <person name="Smidak R."/>
            <person name="Sarate P."/>
            <person name="Gangsoo J."/>
            <person name="Sialana F."/>
            <person name="Bilban M."/>
            <person name="Lubec G."/>
        </authorList>
    </citation>
    <scope>NUCLEOTIDE SEQUENCE</scope>
    <source>
        <tissue evidence="1">Skin</tissue>
    </source>
</reference>
<dbReference type="AlphaFoldDB" id="A0A0B7BDD7"/>
<dbReference type="EMBL" id="HACG01044027">
    <property type="protein sequence ID" value="CEK90892.1"/>
    <property type="molecule type" value="Transcribed_RNA"/>
</dbReference>
<name>A0A0B7BDD7_9EUPU</name>
<organism evidence="1">
    <name type="scientific">Arion vulgaris</name>
    <dbReference type="NCBI Taxonomy" id="1028688"/>
    <lineage>
        <taxon>Eukaryota</taxon>
        <taxon>Metazoa</taxon>
        <taxon>Spiralia</taxon>
        <taxon>Lophotrochozoa</taxon>
        <taxon>Mollusca</taxon>
        <taxon>Gastropoda</taxon>
        <taxon>Heterobranchia</taxon>
        <taxon>Euthyneura</taxon>
        <taxon>Panpulmonata</taxon>
        <taxon>Eupulmonata</taxon>
        <taxon>Stylommatophora</taxon>
        <taxon>Helicina</taxon>
        <taxon>Arionoidea</taxon>
        <taxon>Arionidae</taxon>
        <taxon>Arion</taxon>
    </lineage>
</organism>
<proteinExistence type="predicted"/>
<evidence type="ECO:0000313" key="1">
    <source>
        <dbReference type="EMBL" id="CEK90892.1"/>
    </source>
</evidence>
<sequence length="71" mass="8190">CARLRNRDLSLGFQRTRAHGVELLLFLQVYSLSRPLSSSFSSPTTTPSTMNKNHQIRYVTHLTVSSQRLQW</sequence>
<gene>
    <name evidence="1" type="primary">ORF179718</name>
</gene>